<reference evidence="5" key="1">
    <citation type="submission" date="2014-05" db="EMBL/GenBank/DDBJ databases">
        <title>The transcriptome of the halophilic microalga Tetraselmis sp. GSL018 isolated from the Great Salt Lake, Utah.</title>
        <authorList>
            <person name="Jinkerson R.E."/>
            <person name="D'Adamo S."/>
            <person name="Posewitz M.C."/>
        </authorList>
    </citation>
    <scope>NUCLEOTIDE SEQUENCE</scope>
    <source>
        <strain evidence="5">GSL018</strain>
    </source>
</reference>
<dbReference type="PANTHER" id="PTHR23333">
    <property type="entry name" value="UBX DOMAIN CONTAINING PROTEIN"/>
    <property type="match status" value="1"/>
</dbReference>
<dbReference type="EMBL" id="GBEZ01021049">
    <property type="protein sequence ID" value="JAC65670.1"/>
    <property type="molecule type" value="Transcribed_RNA"/>
</dbReference>
<evidence type="ECO:0000259" key="3">
    <source>
        <dbReference type="PROSITE" id="PS51399"/>
    </source>
</evidence>
<dbReference type="SMART" id="SM00166">
    <property type="entry name" value="UBX"/>
    <property type="match status" value="1"/>
</dbReference>
<feature type="region of interest" description="Disordered" evidence="1">
    <location>
        <begin position="160"/>
        <end position="235"/>
    </location>
</feature>
<evidence type="ECO:0000313" key="5">
    <source>
        <dbReference type="EMBL" id="JAC78348.1"/>
    </source>
</evidence>
<dbReference type="Pfam" id="PF08059">
    <property type="entry name" value="SEP"/>
    <property type="match status" value="1"/>
</dbReference>
<accession>A0A061S280</accession>
<proteinExistence type="predicted"/>
<sequence length="557" mass="60546">MYRNMKHIEGDPVDRLLEQRLMTELKQNPPPKPSKSRSRIGGTGGGPSPEPEQDLLSSVMRRLGKAEQELKAKAKDLAASNLERDALRQRVAELERGKEEASRAREEAHRAREPASEAEAVSQLRAENLRLREQNDRAWGEVARLKEFLSDYGLVWVGDRGGRPSGSSGGSSDSEARAEEGPEEAAASPAPRDGSAGPRRQRRRWPAAVSVPSASLSVPDEEWSHPRASSEASPKAVLPIDVEELERAIADLNDIAGDGRCDVVRGHQGEARLRAPEAIPIAVFANGIQLHSHKFRRFEEKGCQSIIGDIMDGYFPSVLKHEFPDGVPLQLVDRSGELCPEGFRPFQGPGKVLAERAGPSAAHAGGAATLGGSGAAAARHIRSMEDLKRGAPAPPQSADRFLGKLPQSVVRNGRLIDIRSDIEGILKPSKEDIPESVVKTNDFNQGKQTDATTLVPGDAAVGADCGRAPASEDRITTLRVKREDGAHFYCVELRFDDTIGDLRSALDLHRRNDPDRKAGGYEIWSAFPKRHYDNATETLKDAGLVPNASLLLRPNGM</sequence>
<dbReference type="InterPro" id="IPR012989">
    <property type="entry name" value="SEP_domain"/>
</dbReference>
<feature type="compositionally biased region" description="Low complexity" evidence="1">
    <location>
        <begin position="206"/>
        <end position="218"/>
    </location>
</feature>
<feature type="region of interest" description="Disordered" evidence="1">
    <location>
        <begin position="93"/>
        <end position="121"/>
    </location>
</feature>
<dbReference type="Gene3D" id="3.30.420.210">
    <property type="entry name" value="SEP domain"/>
    <property type="match status" value="1"/>
</dbReference>
<evidence type="ECO:0000259" key="2">
    <source>
        <dbReference type="PROSITE" id="PS50033"/>
    </source>
</evidence>
<dbReference type="PANTHER" id="PTHR23333:SF4">
    <property type="entry name" value="UBX DOMAIN-CONTAINING PROTEIN 11"/>
    <property type="match status" value="1"/>
</dbReference>
<feature type="region of interest" description="Disordered" evidence="1">
    <location>
        <begin position="21"/>
        <end position="54"/>
    </location>
</feature>
<protein>
    <submittedName>
        <fullName evidence="5">Ubx domain-containing protein 11</fullName>
    </submittedName>
</protein>
<dbReference type="Pfam" id="PF00789">
    <property type="entry name" value="UBX"/>
    <property type="match status" value="1"/>
</dbReference>
<evidence type="ECO:0000313" key="4">
    <source>
        <dbReference type="EMBL" id="JAC65670.1"/>
    </source>
</evidence>
<dbReference type="Gene3D" id="3.10.20.90">
    <property type="entry name" value="Phosphatidylinositol 3-kinase Catalytic Subunit, Chain A, domain 1"/>
    <property type="match status" value="1"/>
</dbReference>
<dbReference type="EMBL" id="GBEZ01007084">
    <property type="protein sequence ID" value="JAC78348.1"/>
    <property type="molecule type" value="Transcribed_RNA"/>
</dbReference>
<dbReference type="GO" id="GO:0043130">
    <property type="term" value="F:ubiquitin binding"/>
    <property type="evidence" value="ECO:0007669"/>
    <property type="project" value="TreeGrafter"/>
</dbReference>
<dbReference type="PROSITE" id="PS51399">
    <property type="entry name" value="SEP"/>
    <property type="match status" value="1"/>
</dbReference>
<dbReference type="SUPFAM" id="SSF102848">
    <property type="entry name" value="NSFL1 (p97 ATPase) cofactor p47, SEP domain"/>
    <property type="match status" value="1"/>
</dbReference>
<feature type="domain" description="UBX" evidence="2">
    <location>
        <begin position="471"/>
        <end position="552"/>
    </location>
</feature>
<dbReference type="InterPro" id="IPR036241">
    <property type="entry name" value="NSFL1C_SEP_dom_sf"/>
</dbReference>
<organism evidence="5">
    <name type="scientific">Tetraselmis sp. GSL018</name>
    <dbReference type="NCBI Taxonomy" id="582737"/>
    <lineage>
        <taxon>Eukaryota</taxon>
        <taxon>Viridiplantae</taxon>
        <taxon>Chlorophyta</taxon>
        <taxon>core chlorophytes</taxon>
        <taxon>Chlorodendrophyceae</taxon>
        <taxon>Chlorodendrales</taxon>
        <taxon>Chlorodendraceae</taxon>
        <taxon>Tetraselmis</taxon>
    </lineage>
</organism>
<feature type="compositionally biased region" description="Basic and acidic residues" evidence="1">
    <location>
        <begin position="93"/>
        <end position="115"/>
    </location>
</feature>
<dbReference type="SUPFAM" id="SSF54236">
    <property type="entry name" value="Ubiquitin-like"/>
    <property type="match status" value="1"/>
</dbReference>
<evidence type="ECO:0000256" key="1">
    <source>
        <dbReference type="SAM" id="MobiDB-lite"/>
    </source>
</evidence>
<name>A0A061S280_9CHLO</name>
<dbReference type="GO" id="GO:0043161">
    <property type="term" value="P:proteasome-mediated ubiquitin-dependent protein catabolic process"/>
    <property type="evidence" value="ECO:0007669"/>
    <property type="project" value="TreeGrafter"/>
</dbReference>
<dbReference type="CDD" id="cd17077">
    <property type="entry name" value="UBX_UBXN11"/>
    <property type="match status" value="1"/>
</dbReference>
<dbReference type="PROSITE" id="PS50033">
    <property type="entry name" value="UBX"/>
    <property type="match status" value="1"/>
</dbReference>
<dbReference type="InterPro" id="IPR029071">
    <property type="entry name" value="Ubiquitin-like_domsf"/>
</dbReference>
<feature type="domain" description="SEP" evidence="3">
    <location>
        <begin position="276"/>
        <end position="340"/>
    </location>
</feature>
<dbReference type="AlphaFoldDB" id="A0A061S280"/>
<gene>
    <name evidence="5" type="ORF">TSPGSL018_15356</name>
    <name evidence="4" type="ORF">TSPGSL018_15519</name>
</gene>
<dbReference type="InterPro" id="IPR001012">
    <property type="entry name" value="UBX_dom"/>
</dbReference>